<keyword evidence="1" id="KW-0732">Signal</keyword>
<proteinExistence type="predicted"/>
<protein>
    <submittedName>
        <fullName evidence="2">Protein ROOT HAIR DEFECTIVE 3-like 2</fullName>
    </submittedName>
</protein>
<dbReference type="Proteomes" id="UP000289340">
    <property type="component" value="Chromosome 18"/>
</dbReference>
<gene>
    <name evidence="2" type="ORF">D0Y65_047384</name>
</gene>
<dbReference type="GO" id="GO:0003924">
    <property type="term" value="F:GTPase activity"/>
    <property type="evidence" value="ECO:0007669"/>
    <property type="project" value="TreeGrafter"/>
</dbReference>
<dbReference type="GO" id="GO:0005783">
    <property type="term" value="C:endoplasmic reticulum"/>
    <property type="evidence" value="ECO:0007669"/>
    <property type="project" value="TreeGrafter"/>
</dbReference>
<organism evidence="2 3">
    <name type="scientific">Glycine soja</name>
    <name type="common">Wild soybean</name>
    <dbReference type="NCBI Taxonomy" id="3848"/>
    <lineage>
        <taxon>Eukaryota</taxon>
        <taxon>Viridiplantae</taxon>
        <taxon>Streptophyta</taxon>
        <taxon>Embryophyta</taxon>
        <taxon>Tracheophyta</taxon>
        <taxon>Spermatophyta</taxon>
        <taxon>Magnoliopsida</taxon>
        <taxon>eudicotyledons</taxon>
        <taxon>Gunneridae</taxon>
        <taxon>Pentapetalae</taxon>
        <taxon>rosids</taxon>
        <taxon>fabids</taxon>
        <taxon>Fabales</taxon>
        <taxon>Fabaceae</taxon>
        <taxon>Papilionoideae</taxon>
        <taxon>50 kb inversion clade</taxon>
        <taxon>NPAAA clade</taxon>
        <taxon>indigoferoid/millettioid clade</taxon>
        <taxon>Phaseoleae</taxon>
        <taxon>Glycine</taxon>
        <taxon>Glycine subgen. Soja</taxon>
    </lineage>
</organism>
<evidence type="ECO:0000256" key="1">
    <source>
        <dbReference type="SAM" id="SignalP"/>
    </source>
</evidence>
<keyword evidence="3" id="KW-1185">Reference proteome</keyword>
<accession>A0A445FNI6</accession>
<name>A0A445FNI6_GLYSO</name>
<sequence>MSKFVGVFLLLLITVTVAEYDHSYPEHENEKNGPCGKFSTLRILTHKLRHCEKAARNAWAPVSSQCCNDLVELVDCWERWLWLRNLRFLQFVKASGYSSVCCVFFLDLLTTLLITALATIAEHVLKLHEPWPTNDCCATQLIDGDGEFNIVGLDNFIRTLNLTSYGLSYTVVAIMEPQSSGAFIPPSILLILIAWFTSLELVL</sequence>
<evidence type="ECO:0000313" key="3">
    <source>
        <dbReference type="Proteomes" id="UP000289340"/>
    </source>
</evidence>
<feature type="signal peptide" evidence="1">
    <location>
        <begin position="1"/>
        <end position="18"/>
    </location>
</feature>
<dbReference type="PANTHER" id="PTHR45923">
    <property type="entry name" value="PROTEIN SEY1"/>
    <property type="match status" value="1"/>
</dbReference>
<reference evidence="2 3" key="1">
    <citation type="submission" date="2018-09" db="EMBL/GenBank/DDBJ databases">
        <title>A high-quality reference genome of wild soybean provides a powerful tool to mine soybean genomes.</title>
        <authorList>
            <person name="Xie M."/>
            <person name="Chung C.Y.L."/>
            <person name="Li M.-W."/>
            <person name="Wong F.-L."/>
            <person name="Chan T.-F."/>
            <person name="Lam H.-M."/>
        </authorList>
    </citation>
    <scope>NUCLEOTIDE SEQUENCE [LARGE SCALE GENOMIC DNA]</scope>
    <source>
        <strain evidence="3">cv. W05</strain>
        <tissue evidence="2">Hypocotyl of etiolated seedlings</tissue>
    </source>
</reference>
<dbReference type="EMBL" id="QZWG01000018">
    <property type="protein sequence ID" value="RZB50444.1"/>
    <property type="molecule type" value="Genomic_DNA"/>
</dbReference>
<feature type="chain" id="PRO_5019115601" evidence="1">
    <location>
        <begin position="19"/>
        <end position="203"/>
    </location>
</feature>
<evidence type="ECO:0000313" key="2">
    <source>
        <dbReference type="EMBL" id="RZB50444.1"/>
    </source>
</evidence>
<dbReference type="InterPro" id="IPR008803">
    <property type="entry name" value="RHD3/Sey1"/>
</dbReference>
<comment type="caution">
    <text evidence="2">The sequence shown here is derived from an EMBL/GenBank/DDBJ whole genome shotgun (WGS) entry which is preliminary data.</text>
</comment>
<dbReference type="PANTHER" id="PTHR45923:SF20">
    <property type="entry name" value="PROTEIN ROOT HAIR DEFECTIVE 3 HOMOLOG 2"/>
    <property type="match status" value="1"/>
</dbReference>
<dbReference type="AlphaFoldDB" id="A0A445FNI6"/>
<dbReference type="GO" id="GO:0016320">
    <property type="term" value="P:endoplasmic reticulum membrane fusion"/>
    <property type="evidence" value="ECO:0007669"/>
    <property type="project" value="TreeGrafter"/>
</dbReference>